<dbReference type="GeneID" id="87106349"/>
<organism evidence="1 2">
    <name type="scientific">Mesotoga prima MesG1.Ag.4.2</name>
    <dbReference type="NCBI Taxonomy" id="660470"/>
    <lineage>
        <taxon>Bacteria</taxon>
        <taxon>Thermotogati</taxon>
        <taxon>Thermotogota</taxon>
        <taxon>Thermotogae</taxon>
        <taxon>Kosmotogales</taxon>
        <taxon>Kosmotogaceae</taxon>
        <taxon>Mesotoga</taxon>
    </lineage>
</organism>
<name>I2F2S1_9BACT</name>
<evidence type="ECO:0000313" key="1">
    <source>
        <dbReference type="EMBL" id="AFK06224.1"/>
    </source>
</evidence>
<accession>I2F2S1</accession>
<protein>
    <submittedName>
        <fullName evidence="1">Uncharacterized protein</fullName>
    </submittedName>
</protein>
<proteinExistence type="predicted"/>
<keyword evidence="2" id="KW-1185">Reference proteome</keyword>
<dbReference type="RefSeq" id="WP_014730331.1">
    <property type="nucleotide sequence ID" value="NC_017934.1"/>
</dbReference>
<dbReference type="STRING" id="660470.Theba_0498"/>
<dbReference type="HOGENOM" id="CLU_1650140_0_0_0"/>
<gene>
    <name evidence="1" type="ORF">Theba_0498</name>
</gene>
<dbReference type="AlphaFoldDB" id="I2F2S1"/>
<dbReference type="Proteomes" id="UP000002881">
    <property type="component" value="Chromosome"/>
</dbReference>
<sequence length="160" mass="18578">MSKKEFLKRILSEGRSADEIADLFGITAERLENYLEDPSRSKLAVAEIKTELRRLESLPLETKEDILLFSFRVILESINFLFSDIERAASDKREERLPCLIRKLIDGAYLLLAISRLEKVGKNLSSMKFDERFLRACQNKALVVDRLMDLAELIDREIER</sequence>
<dbReference type="EMBL" id="CP003532">
    <property type="protein sequence ID" value="AFK06224.1"/>
    <property type="molecule type" value="Genomic_DNA"/>
</dbReference>
<evidence type="ECO:0000313" key="2">
    <source>
        <dbReference type="Proteomes" id="UP000002881"/>
    </source>
</evidence>
<reference evidence="1 2" key="1">
    <citation type="journal article" date="2012" name="Genome Biol. Evol.">
        <title>Genome Sequence of the Mesophilic Thermotogales Bacterium Mesotoga prima MesG1.Ag.4.2 Reveals the Largest Thermotogales Genome To Date.</title>
        <authorList>
            <person name="Zhaxybayeva O."/>
            <person name="Swithers K.S."/>
            <person name="Foght J."/>
            <person name="Green A.G."/>
            <person name="Bruce D."/>
            <person name="Detter C."/>
            <person name="Han S."/>
            <person name="Teshima H."/>
            <person name="Han J."/>
            <person name="Woyke T."/>
            <person name="Pitluck S."/>
            <person name="Nolan M."/>
            <person name="Ivanova N."/>
            <person name="Pati A."/>
            <person name="Land M.L."/>
            <person name="Dlutek M."/>
            <person name="Doolittle W.F."/>
            <person name="Noll K.M."/>
            <person name="Nesbo C.L."/>
        </authorList>
    </citation>
    <scope>NUCLEOTIDE SEQUENCE [LARGE SCALE GENOMIC DNA]</scope>
    <source>
        <strain evidence="2">mesG1.Ag.4.2</strain>
    </source>
</reference>
<dbReference type="KEGG" id="mpg:Theba_0498"/>